<dbReference type="EMBL" id="MN033802">
    <property type="protein sequence ID" value="QDH88038.1"/>
    <property type="molecule type" value="Genomic_RNA"/>
</dbReference>
<accession>A0A514D356</accession>
<gene>
    <name evidence="1" type="ORF">H2BulkLitter11229_000002</name>
</gene>
<evidence type="ECO:0000313" key="1">
    <source>
        <dbReference type="EMBL" id="QDH88038.1"/>
    </source>
</evidence>
<sequence>MATIPDVDSLTRVAELGITLATLVSSLLNRKKLSKVREHQVKTKVPAVQKPVGS</sequence>
<organism evidence="1">
    <name type="scientific">Leviviridae sp</name>
    <dbReference type="NCBI Taxonomy" id="2027243"/>
    <lineage>
        <taxon>Viruses</taxon>
        <taxon>Riboviria</taxon>
        <taxon>Orthornavirae</taxon>
        <taxon>Lenarviricota</taxon>
        <taxon>Leviviricetes</taxon>
        <taxon>Norzivirales</taxon>
        <taxon>Fiersviridae</taxon>
    </lineage>
</organism>
<name>A0A514D356_9VIRU</name>
<reference evidence="1" key="1">
    <citation type="submission" date="2019-05" db="EMBL/GenBank/DDBJ databases">
        <title>Metatranscriptomic reconstruction reveals RNA viruses with the potential to shape carbon cycling in soil.</title>
        <authorList>
            <person name="Starr E.P."/>
            <person name="Nuccio E."/>
            <person name="Pett-Ridge J."/>
            <person name="Banfield J.F."/>
            <person name="Firestone M.K."/>
        </authorList>
    </citation>
    <scope>NUCLEOTIDE SEQUENCE</scope>
    <source>
        <strain evidence="1">H2_Bulk_Litter_11_229</strain>
    </source>
</reference>
<protein>
    <submittedName>
        <fullName evidence="1">Uncharacterized protein</fullName>
    </submittedName>
</protein>
<proteinExistence type="predicted"/>